<comment type="caution">
    <text evidence="2">The sequence shown here is derived from an EMBL/GenBank/DDBJ whole genome shotgun (WGS) entry which is preliminary data.</text>
</comment>
<dbReference type="AlphaFoldDB" id="A0A2A2KRK8"/>
<name>A0A2A2KRK8_9BILA</name>
<evidence type="ECO:0000313" key="3">
    <source>
        <dbReference type="Proteomes" id="UP000218231"/>
    </source>
</evidence>
<feature type="compositionally biased region" description="Polar residues" evidence="1">
    <location>
        <begin position="47"/>
        <end position="65"/>
    </location>
</feature>
<sequence>MEKKQSKQFVYFYNSNMTMTSPTSSYQVQQQTNSNAPTTPHGKPKKTQTPNRRFVKKTQQPSTRASPPVCYAGSGFSDSPSARHIPLPPTQWIEEVTGSSNSSGSDSDTPSSSTNRRISSSAPVPVLSSVPELHHPTAGLRVNPLQLIAAVASS</sequence>
<proteinExistence type="predicted"/>
<accession>A0A2A2KRK8</accession>
<feature type="compositionally biased region" description="Polar residues" evidence="1">
    <location>
        <begin position="26"/>
        <end position="38"/>
    </location>
</feature>
<dbReference type="OrthoDB" id="5876512at2759"/>
<keyword evidence="3" id="KW-1185">Reference proteome</keyword>
<feature type="compositionally biased region" description="Low complexity" evidence="1">
    <location>
        <begin position="98"/>
        <end position="130"/>
    </location>
</feature>
<dbReference type="Proteomes" id="UP000218231">
    <property type="component" value="Unassembled WGS sequence"/>
</dbReference>
<dbReference type="EMBL" id="LIAE01007861">
    <property type="protein sequence ID" value="PAV76582.1"/>
    <property type="molecule type" value="Genomic_DNA"/>
</dbReference>
<evidence type="ECO:0000256" key="1">
    <source>
        <dbReference type="SAM" id="MobiDB-lite"/>
    </source>
</evidence>
<gene>
    <name evidence="2" type="ORF">WR25_19216</name>
</gene>
<dbReference type="STRING" id="2018661.A0A2A2KRK8"/>
<protein>
    <submittedName>
        <fullName evidence="2">Uncharacterized protein</fullName>
    </submittedName>
</protein>
<reference evidence="2 3" key="1">
    <citation type="journal article" date="2017" name="Curr. Biol.">
        <title>Genome architecture and evolution of a unichromosomal asexual nematode.</title>
        <authorList>
            <person name="Fradin H."/>
            <person name="Zegar C."/>
            <person name="Gutwein M."/>
            <person name="Lucas J."/>
            <person name="Kovtun M."/>
            <person name="Corcoran D."/>
            <person name="Baugh L.R."/>
            <person name="Kiontke K."/>
            <person name="Gunsalus K."/>
            <person name="Fitch D.H."/>
            <person name="Piano F."/>
        </authorList>
    </citation>
    <scope>NUCLEOTIDE SEQUENCE [LARGE SCALE GENOMIC DNA]</scope>
    <source>
        <strain evidence="2">PF1309</strain>
    </source>
</reference>
<feature type="region of interest" description="Disordered" evidence="1">
    <location>
        <begin position="17"/>
        <end position="130"/>
    </location>
</feature>
<organism evidence="2 3">
    <name type="scientific">Diploscapter pachys</name>
    <dbReference type="NCBI Taxonomy" id="2018661"/>
    <lineage>
        <taxon>Eukaryota</taxon>
        <taxon>Metazoa</taxon>
        <taxon>Ecdysozoa</taxon>
        <taxon>Nematoda</taxon>
        <taxon>Chromadorea</taxon>
        <taxon>Rhabditida</taxon>
        <taxon>Rhabditina</taxon>
        <taxon>Rhabditomorpha</taxon>
        <taxon>Rhabditoidea</taxon>
        <taxon>Rhabditidae</taxon>
        <taxon>Diploscapter</taxon>
    </lineage>
</organism>
<evidence type="ECO:0000313" key="2">
    <source>
        <dbReference type="EMBL" id="PAV76582.1"/>
    </source>
</evidence>